<dbReference type="Gene3D" id="1.10.472.80">
    <property type="entry name" value="Ypt/Rab-GAP domain of gyp1p, domain 3"/>
    <property type="match status" value="1"/>
</dbReference>
<reference evidence="1 2" key="1">
    <citation type="journal article" date="2018" name="Nat. Ecol. Evol.">
        <title>Shark genomes provide insights into elasmobranch evolution and the origin of vertebrates.</title>
        <authorList>
            <person name="Hara Y"/>
            <person name="Yamaguchi K"/>
            <person name="Onimaru K"/>
            <person name="Kadota M"/>
            <person name="Koyanagi M"/>
            <person name="Keeley SD"/>
            <person name="Tatsumi K"/>
            <person name="Tanaka K"/>
            <person name="Motone F"/>
            <person name="Kageyama Y"/>
            <person name="Nozu R"/>
            <person name="Adachi N"/>
            <person name="Nishimura O"/>
            <person name="Nakagawa R"/>
            <person name="Tanegashima C"/>
            <person name="Kiyatake I"/>
            <person name="Matsumoto R"/>
            <person name="Murakumo K"/>
            <person name="Nishida K"/>
            <person name="Terakita A"/>
            <person name="Kuratani S"/>
            <person name="Sato K"/>
            <person name="Hyodo S Kuraku.S."/>
        </authorList>
    </citation>
    <scope>NUCLEOTIDE SEQUENCE [LARGE SCALE GENOMIC DNA]</scope>
</reference>
<name>A0A401SIH3_CHIPU</name>
<dbReference type="Proteomes" id="UP000287033">
    <property type="component" value="Unassembled WGS sequence"/>
</dbReference>
<sequence>MNYHPFNVDWLDSSLQATLLPGRPWHKVREKLEHALAHELEGHLMNPEQRQIIFQLMGIPYVQKHFSNYPDQPSLLQPPNMTASQHELQLQSTRVWLQDMLMKVAKQCGCQRNPAGDYSGLSSEMINFIDDTNNLVFKEMDQLLARHEAKQNEPDSDLAQSCLTWKSSSAELIRRRPKSVESKDLHLTMRRGSAFQLTTNDGDNLDPKLILPPLSSMQSEILGGSICAILQADCEQMPIICERLRGKLLPTTLRRSTWLDKLLKVKKQNHINTSGYVEKTIREQFGQVVARRVSELKLRSATRSPISGLVENAVVEKFEKTPCMQPFATNEQMILEASKALNILYVYDGTYEPYLIYWLFPLQIAFKQASAKAEHPYELAMYLHLLICNLFPSWPEIFGMAEKVMNRLKKEDPEIFTHLLSCFMKNILIEPKEFVLEQIAREKAQAEGLHNIKLGSEELPHTGKELLRNPIFVLRKWMGEGFVSILHLPAVLLIWDQLFMQNWKLQVMEDFCLAILLLLKECLMMASDHQSLKKVFLVHASHLYTLDIQRSWIHLQQGGLPTDIPGLNQRKLRTLNGIFAENNGSLKGIINDTNLKSTVGEILPFGLKNISVKLILLKSMSEVWWKDFNPLDVKLNVSVFYGNLMLHSKTSLCKPTLLNMNEERTPKETTMNEIALNFEDFGPVAMGWVKMDTFYQETTGTRLLWTSNPQSLVTALNSGKPPDNIADGDPPCNYTKLVQQGSEITLATYDPSLEKQRQRDQKTEGERVLKSDEHFLTAPWVAHNPAIVLPHPTMVNEPFDLYIDAIRYIPDNATITKVIGRILHSGHSDLPDISAFPVLNSPARCPEFHYCMTINVKGKETLDPNVFVLLRVYTISFDTGDLVIIGDAMLSLFNENGELNVGGFQLKLKQGMPSTEQTPLSARSFKRQRTIPCCTLLIRLLPHTQNPVPPPDYLSGFYFTEDAKPSKSDLEIILSFQQDTEFPNSVGNATAQLMTKEQINIPPEQWMTWYKERLDSRKHLLHQQSPAHLSLDNMVRYRPRTGIHLRISQVYGLKENGLYVNAFARILKGDNALRVAGTAESSDGEEKFLTRLHDFASLQRSPRWKDPTWVLHPCWDPHSVLFVHVFGINVIYKPDPSGQHPGKVTSHTGEEPKLDALLQLGWSAIPLFCGPYVKTGLHNVPLFQGAPDSEFLNDLLSHPLQYVMGKCLNKKKLTLTKEYSSIAIEVWDGHYFDDERCDLPVINDLLTIDKISKFLKVQSNKKGKNMVQLVLQNLDRRIQKSGSNHPEYKREEQFYEEAMAETFYTLVVSAQRNARFEPL</sequence>
<dbReference type="SUPFAM" id="SSF47923">
    <property type="entry name" value="Ypt/Rab-GAP domain of gyp1p"/>
    <property type="match status" value="1"/>
</dbReference>
<evidence type="ECO:0000313" key="2">
    <source>
        <dbReference type="Proteomes" id="UP000287033"/>
    </source>
</evidence>
<accession>A0A401SIH3</accession>
<protein>
    <submittedName>
        <fullName evidence="1">Uncharacterized protein</fullName>
    </submittedName>
</protein>
<dbReference type="EMBL" id="BEZZ01000291">
    <property type="protein sequence ID" value="GCC30226.1"/>
    <property type="molecule type" value="Genomic_DNA"/>
</dbReference>
<dbReference type="OMA" id="APWHKLE"/>
<keyword evidence="2" id="KW-1185">Reference proteome</keyword>
<dbReference type="OrthoDB" id="70142at2759"/>
<evidence type="ECO:0000313" key="1">
    <source>
        <dbReference type="EMBL" id="GCC30226.1"/>
    </source>
</evidence>
<dbReference type="STRING" id="137246.A0A401SIH3"/>
<organism evidence="1 2">
    <name type="scientific">Chiloscyllium punctatum</name>
    <name type="common">Brownbanded bambooshark</name>
    <name type="synonym">Hemiscyllium punctatum</name>
    <dbReference type="NCBI Taxonomy" id="137246"/>
    <lineage>
        <taxon>Eukaryota</taxon>
        <taxon>Metazoa</taxon>
        <taxon>Chordata</taxon>
        <taxon>Craniata</taxon>
        <taxon>Vertebrata</taxon>
        <taxon>Chondrichthyes</taxon>
        <taxon>Elasmobranchii</taxon>
        <taxon>Galeomorphii</taxon>
        <taxon>Galeoidea</taxon>
        <taxon>Orectolobiformes</taxon>
        <taxon>Hemiscylliidae</taxon>
        <taxon>Chiloscyllium</taxon>
    </lineage>
</organism>
<dbReference type="InterPro" id="IPR035969">
    <property type="entry name" value="Rab-GAP_TBC_sf"/>
</dbReference>
<comment type="caution">
    <text evidence="1">The sequence shown here is derived from an EMBL/GenBank/DDBJ whole genome shotgun (WGS) entry which is preliminary data.</text>
</comment>
<proteinExistence type="predicted"/>
<gene>
    <name evidence="1" type="ORF">chiPu_0008674</name>
</gene>